<dbReference type="PANTHER" id="PTHR48069:SF3">
    <property type="entry name" value="DIHYDROFOLATE REDUCTASE"/>
    <property type="match status" value="1"/>
</dbReference>
<dbReference type="PANTHER" id="PTHR48069">
    <property type="entry name" value="DIHYDROFOLATE REDUCTASE"/>
    <property type="match status" value="1"/>
</dbReference>
<keyword evidence="11" id="KW-1185">Reference proteome</keyword>
<name>A0ABS8BSK4_9RHOB</name>
<dbReference type="InterPro" id="IPR001796">
    <property type="entry name" value="DHFR_dom"/>
</dbReference>
<keyword evidence="5" id="KW-0521">NADP</keyword>
<accession>A0ABS8BSK4</accession>
<comment type="function">
    <text evidence="7">Key enzyme in folate metabolism. Catalyzes an essential reaction for de novo glycine and purine synthesis, and for DNA precursor synthesis.</text>
</comment>
<evidence type="ECO:0000313" key="10">
    <source>
        <dbReference type="EMBL" id="MCB5198724.1"/>
    </source>
</evidence>
<dbReference type="SUPFAM" id="SSF53597">
    <property type="entry name" value="Dihydrofolate reductase-like"/>
    <property type="match status" value="1"/>
</dbReference>
<dbReference type="InterPro" id="IPR012259">
    <property type="entry name" value="DHFR"/>
</dbReference>
<protein>
    <recommendedName>
        <fullName evidence="3">dihydrofolate reductase</fullName>
        <ecNumber evidence="3">1.5.1.3</ecNumber>
    </recommendedName>
</protein>
<comment type="similarity">
    <text evidence="2 8">Belongs to the dihydrofolate reductase family.</text>
</comment>
<evidence type="ECO:0000256" key="5">
    <source>
        <dbReference type="ARBA" id="ARBA00022857"/>
    </source>
</evidence>
<evidence type="ECO:0000259" key="9">
    <source>
        <dbReference type="PROSITE" id="PS51330"/>
    </source>
</evidence>
<evidence type="ECO:0000256" key="8">
    <source>
        <dbReference type="RuleBase" id="RU004474"/>
    </source>
</evidence>
<sequence>MLTLIVACARNGAIGRDGDIPWHAPEDLAMFQRETTGGALIMGRHTWNSLPVKPLKNRMNCVVSQDSALTEHVFGDVAAAVAACYAAGYQRIYGIGGAGIYGALLGMADRLLITRVDLDVPDADTFFPDFDTGAWTQIATRTLRPADPTCILHEYLRVRG</sequence>
<gene>
    <name evidence="10" type="ORF">LGQ03_05680</name>
</gene>
<evidence type="ECO:0000313" key="11">
    <source>
        <dbReference type="Proteomes" id="UP001138961"/>
    </source>
</evidence>
<keyword evidence="4" id="KW-0554">One-carbon metabolism</keyword>
<organism evidence="10 11">
    <name type="scientific">Loktanella gaetbuli</name>
    <dbReference type="NCBI Taxonomy" id="2881335"/>
    <lineage>
        <taxon>Bacteria</taxon>
        <taxon>Pseudomonadati</taxon>
        <taxon>Pseudomonadota</taxon>
        <taxon>Alphaproteobacteria</taxon>
        <taxon>Rhodobacterales</taxon>
        <taxon>Roseobacteraceae</taxon>
        <taxon>Loktanella</taxon>
    </lineage>
</organism>
<dbReference type="InterPro" id="IPR024072">
    <property type="entry name" value="DHFR-like_dom_sf"/>
</dbReference>
<keyword evidence="6" id="KW-0560">Oxidoreductase</keyword>
<evidence type="ECO:0000256" key="1">
    <source>
        <dbReference type="ARBA" id="ARBA00004903"/>
    </source>
</evidence>
<comment type="caution">
    <text evidence="10">The sequence shown here is derived from an EMBL/GenBank/DDBJ whole genome shotgun (WGS) entry which is preliminary data.</text>
</comment>
<dbReference type="EC" id="1.5.1.3" evidence="3"/>
<dbReference type="PRINTS" id="PR00070">
    <property type="entry name" value="DHFR"/>
</dbReference>
<evidence type="ECO:0000256" key="7">
    <source>
        <dbReference type="ARBA" id="ARBA00025067"/>
    </source>
</evidence>
<dbReference type="EMBL" id="JAJATZ010000002">
    <property type="protein sequence ID" value="MCB5198724.1"/>
    <property type="molecule type" value="Genomic_DNA"/>
</dbReference>
<dbReference type="PROSITE" id="PS00075">
    <property type="entry name" value="DHFR_1"/>
    <property type="match status" value="1"/>
</dbReference>
<dbReference type="CDD" id="cd00209">
    <property type="entry name" value="DHFR"/>
    <property type="match status" value="1"/>
</dbReference>
<dbReference type="Gene3D" id="3.40.430.10">
    <property type="entry name" value="Dihydrofolate Reductase, subunit A"/>
    <property type="match status" value="1"/>
</dbReference>
<dbReference type="RefSeq" id="WP_226747614.1">
    <property type="nucleotide sequence ID" value="NZ_JAJATZ010000002.1"/>
</dbReference>
<evidence type="ECO:0000256" key="4">
    <source>
        <dbReference type="ARBA" id="ARBA00022563"/>
    </source>
</evidence>
<dbReference type="Pfam" id="PF00186">
    <property type="entry name" value="DHFR_1"/>
    <property type="match status" value="1"/>
</dbReference>
<comment type="pathway">
    <text evidence="1">Cofactor biosynthesis; tetrahydrofolate biosynthesis; 5,6,7,8-tetrahydrofolate from 7,8-dihydrofolate: step 1/1.</text>
</comment>
<reference evidence="10" key="1">
    <citation type="submission" date="2021-10" db="EMBL/GenBank/DDBJ databases">
        <title>Loktanella gaetbuli sp. nov., isolated from a tidal flat.</title>
        <authorList>
            <person name="Park S."/>
            <person name="Yoon J.-H."/>
        </authorList>
    </citation>
    <scope>NUCLEOTIDE SEQUENCE</scope>
    <source>
        <strain evidence="10">TSTF-M6</strain>
    </source>
</reference>
<proteinExistence type="inferred from homology"/>
<evidence type="ECO:0000256" key="6">
    <source>
        <dbReference type="ARBA" id="ARBA00023002"/>
    </source>
</evidence>
<evidence type="ECO:0000256" key="2">
    <source>
        <dbReference type="ARBA" id="ARBA00009539"/>
    </source>
</evidence>
<feature type="domain" description="DHFR" evidence="9">
    <location>
        <begin position="1"/>
        <end position="157"/>
    </location>
</feature>
<evidence type="ECO:0000256" key="3">
    <source>
        <dbReference type="ARBA" id="ARBA00012856"/>
    </source>
</evidence>
<dbReference type="Proteomes" id="UP001138961">
    <property type="component" value="Unassembled WGS sequence"/>
</dbReference>
<dbReference type="InterPro" id="IPR017925">
    <property type="entry name" value="DHFR_CS"/>
</dbReference>
<dbReference type="PROSITE" id="PS51330">
    <property type="entry name" value="DHFR_2"/>
    <property type="match status" value="1"/>
</dbReference>